<dbReference type="EMBL" id="CAUYUJ010019830">
    <property type="protein sequence ID" value="CAK0893942.1"/>
    <property type="molecule type" value="Genomic_DNA"/>
</dbReference>
<organism evidence="3 4">
    <name type="scientific">Prorocentrum cordatum</name>
    <dbReference type="NCBI Taxonomy" id="2364126"/>
    <lineage>
        <taxon>Eukaryota</taxon>
        <taxon>Sar</taxon>
        <taxon>Alveolata</taxon>
        <taxon>Dinophyceae</taxon>
        <taxon>Prorocentrales</taxon>
        <taxon>Prorocentraceae</taxon>
        <taxon>Prorocentrum</taxon>
    </lineage>
</organism>
<comment type="caution">
    <text evidence="3">The sequence shown here is derived from an EMBL/GenBank/DDBJ whole genome shotgun (WGS) entry which is preliminary data.</text>
</comment>
<reference evidence="3" key="1">
    <citation type="submission" date="2023-10" db="EMBL/GenBank/DDBJ databases">
        <authorList>
            <person name="Chen Y."/>
            <person name="Shah S."/>
            <person name="Dougan E. K."/>
            <person name="Thang M."/>
            <person name="Chan C."/>
        </authorList>
    </citation>
    <scope>NUCLEOTIDE SEQUENCE [LARGE SCALE GENOMIC DNA]</scope>
</reference>
<keyword evidence="2" id="KW-0472">Membrane</keyword>
<evidence type="ECO:0000313" key="3">
    <source>
        <dbReference type="EMBL" id="CAK0893942.1"/>
    </source>
</evidence>
<keyword evidence="2" id="KW-0812">Transmembrane</keyword>
<name>A0ABN9X7H6_9DINO</name>
<gene>
    <name evidence="3" type="ORF">PCOR1329_LOCUS73139</name>
</gene>
<feature type="transmembrane region" description="Helical" evidence="2">
    <location>
        <begin position="12"/>
        <end position="34"/>
    </location>
</feature>
<dbReference type="Proteomes" id="UP001189429">
    <property type="component" value="Unassembled WGS sequence"/>
</dbReference>
<feature type="region of interest" description="Disordered" evidence="1">
    <location>
        <begin position="603"/>
        <end position="651"/>
    </location>
</feature>
<protein>
    <submittedName>
        <fullName evidence="3">Uncharacterized protein</fullName>
    </submittedName>
</protein>
<feature type="compositionally biased region" description="Gly residues" evidence="1">
    <location>
        <begin position="642"/>
        <end position="651"/>
    </location>
</feature>
<feature type="transmembrane region" description="Helical" evidence="2">
    <location>
        <begin position="143"/>
        <end position="163"/>
    </location>
</feature>
<feature type="compositionally biased region" description="Low complexity" evidence="1">
    <location>
        <begin position="617"/>
        <end position="632"/>
    </location>
</feature>
<accession>A0ABN9X7H6</accession>
<feature type="transmembrane region" description="Helical" evidence="2">
    <location>
        <begin position="87"/>
        <end position="105"/>
    </location>
</feature>
<evidence type="ECO:0000313" key="4">
    <source>
        <dbReference type="Proteomes" id="UP001189429"/>
    </source>
</evidence>
<proteinExistence type="predicted"/>
<feature type="transmembrane region" description="Helical" evidence="2">
    <location>
        <begin position="117"/>
        <end position="136"/>
    </location>
</feature>
<feature type="compositionally biased region" description="Low complexity" evidence="1">
    <location>
        <begin position="411"/>
        <end position="422"/>
    </location>
</feature>
<feature type="transmembrane region" description="Helical" evidence="2">
    <location>
        <begin position="46"/>
        <end position="66"/>
    </location>
</feature>
<keyword evidence="4" id="KW-1185">Reference proteome</keyword>
<evidence type="ECO:0000256" key="1">
    <source>
        <dbReference type="SAM" id="MobiDB-lite"/>
    </source>
</evidence>
<keyword evidence="2" id="KW-1133">Transmembrane helix</keyword>
<evidence type="ECO:0000256" key="2">
    <source>
        <dbReference type="SAM" id="Phobius"/>
    </source>
</evidence>
<feature type="region of interest" description="Disordered" evidence="1">
    <location>
        <begin position="397"/>
        <end position="422"/>
    </location>
</feature>
<sequence length="651" mass="71002">MIVPDLSDIVHQVELICIAACAAMLLGRLAWQLWTEGASRSWFHDYYVRLLAFSTVVRTVILGKDGTQQSVHKRKQSIRLAMSRRSYQFFCVAAVGVVFPIFFFPADDRPHTVPRRLHYAFSGVIVVSVNVFPSLLTPSRLHVWYSLLSLSHAISLSPLLQFAESISPLKFHIVYDCVMYCMIDFSLPANLFWTTLCYLSAVSTALAGKSNGIPCHDPKTTNDVFLAWIGVVVSLVMLHAVFSMVVNALLEAQACRSELRAAKSILAGVCDAVVELDAKLMLAWPSEQFAALLMHSEPRSLAGVSISSFLAAEADRDKFAEHVTSSTACDDFCTAFHVKLRDTCGISVSVEVFCVRFRSGDEKESYLVGFREFADLPPPRTHPRVPTMPSAEMNMDVQSRGASHETEHGDSGTNSEGESGVSSSISEVAVWVDGMSPGLTMLRCTTAFEMLVGSSWAHICATQRTLLPCTRPDQRNDLKWWVRHACEESTRLELPAVDGVSFRFSKQHHRMRFAIENSLRVSVDPPGGEDWTEGLDRPSCVVKLVLENSKWIQDQRWTRRVSAPVRSHAPLSAGVLESDGAGAAAAAAPEDAGNTLTPPRLIDQAAQSVVTSGPRLEAPAGAGASPPEADSAQRSDSMGSRATGGGSISSL</sequence>
<feature type="transmembrane region" description="Helical" evidence="2">
    <location>
        <begin position="225"/>
        <end position="250"/>
    </location>
</feature>